<accession>A0A8C9EMB8</accession>
<dbReference type="InterPro" id="IPR036872">
    <property type="entry name" value="CH_dom_sf"/>
</dbReference>
<feature type="domain" description="EF-hand" evidence="9">
    <location>
        <begin position="564"/>
        <end position="599"/>
    </location>
</feature>
<dbReference type="Ensembl" id="ENSPSTT00000002865.1">
    <property type="protein sequence ID" value="ENSPSTP00000002726.1"/>
    <property type="gene ID" value="ENSPSTG00000001493.1"/>
</dbReference>
<keyword evidence="4" id="KW-0677">Repeat</keyword>
<protein>
    <recommendedName>
        <fullName evidence="12">Actinin alpha 2</fullName>
    </recommendedName>
</protein>
<dbReference type="InterPro" id="IPR018159">
    <property type="entry name" value="Spectrin/alpha-actinin"/>
</dbReference>
<dbReference type="SUPFAM" id="SSF47473">
    <property type="entry name" value="EF-hand"/>
    <property type="match status" value="1"/>
</dbReference>
<dbReference type="Gene3D" id="1.10.418.10">
    <property type="entry name" value="Calponin-like domain"/>
    <property type="match status" value="1"/>
</dbReference>
<sequence>MRFHKIANVNKALDYIASKGVKLVSIGAEETSAKEGLLLWCQRKTAPYRNVNIQNFHLSWKDGLGLCALIHRHRPDLIDYSKLNKDDPIGNINLAMEIAEKHLDIPKMLDAEDVVNTARPDERTIMTYVSCYYHAFAGAQKAETAANRICKVLAVNQENERLMEEYERLASELLEWIRRTIPWLENRTPEKTMQAMQKKLEDFRDYRRKHKPPKVQEKCQLEINFNTLQTKLRISNRPAFMPSEGKMVSDIAGAWQRLEQAEKGYEEWLLNEIRRLERLEHLAEKFRQKASTHEQWAYGKEQILLQKDYESASLTEVRAMLRKHEAFESDLAAHQDRVEQIAAIAQELKYVPFKGLQLLTFNFSLISAHDQFKATLPEADGERQAILSIQNEVEKVIQSYSMRISASNPYSTVTVEEIRTKWEKVKQLVPQRDQSLQEELARQHANERLRRQFAAQANVIGPWIQTKMEEIARSSIEMTGPLEDQMNQLKQYEQNIINYKHNIDKLEGDHQLIQEALVFDNKHTNYTMEHIRVGWELLLTTIARTINEVETQILTRDAKGITQEQMNDFRASFNHFDRRKNGLMDHDDFRACLISMGYDLGEAEFARIMSLVDPNGQGTVTFQSFIDFMTRETADTDTAEQVIASFRILASDKPYILADELRRELPPEQAQYCIKRMPQYTGPGSVPGALDYTSFSSALYGESDL</sequence>
<evidence type="ECO:0000256" key="4">
    <source>
        <dbReference type="ARBA" id="ARBA00022737"/>
    </source>
</evidence>
<dbReference type="SMART" id="SM00033">
    <property type="entry name" value="CH"/>
    <property type="match status" value="1"/>
</dbReference>
<keyword evidence="5" id="KW-0106">Calcium</keyword>
<keyword evidence="7" id="KW-0175">Coiled coil</keyword>
<evidence type="ECO:0000259" key="8">
    <source>
        <dbReference type="PROSITE" id="PS50021"/>
    </source>
</evidence>
<keyword evidence="2" id="KW-0963">Cytoplasm</keyword>
<evidence type="ECO:0008006" key="12">
    <source>
        <dbReference type="Google" id="ProtNLM"/>
    </source>
</evidence>
<dbReference type="FunFam" id="1.10.238.10:FF:000018">
    <property type="entry name" value="Actinin, alpha 1"/>
    <property type="match status" value="1"/>
</dbReference>
<dbReference type="AlphaFoldDB" id="A0A8C9EMB8"/>
<feature type="domain" description="Calponin-homology (CH)" evidence="8">
    <location>
        <begin position="31"/>
        <end position="137"/>
    </location>
</feature>
<dbReference type="FunFam" id="1.20.58.60:FF:000005">
    <property type="entry name" value="Actinin alpha 1"/>
    <property type="match status" value="1"/>
</dbReference>
<dbReference type="InterPro" id="IPR002048">
    <property type="entry name" value="EF_hand_dom"/>
</dbReference>
<dbReference type="Pfam" id="PF08726">
    <property type="entry name" value="EFhand_Ca_insen"/>
    <property type="match status" value="1"/>
</dbReference>
<dbReference type="GO" id="GO:0005737">
    <property type="term" value="C:cytoplasm"/>
    <property type="evidence" value="ECO:0007669"/>
    <property type="project" value="UniProtKB-SubCell"/>
</dbReference>
<dbReference type="FunFam" id="1.10.418.10:FF:000001">
    <property type="entry name" value="Actinin alpha 1"/>
    <property type="match status" value="1"/>
</dbReference>
<dbReference type="GO" id="GO:0005509">
    <property type="term" value="F:calcium ion binding"/>
    <property type="evidence" value="ECO:0007669"/>
    <property type="project" value="InterPro"/>
</dbReference>
<evidence type="ECO:0000256" key="2">
    <source>
        <dbReference type="ARBA" id="ARBA00022490"/>
    </source>
</evidence>
<dbReference type="Gene3D" id="1.10.238.10">
    <property type="entry name" value="EF-hand"/>
    <property type="match status" value="2"/>
</dbReference>
<dbReference type="SUPFAM" id="SSF47576">
    <property type="entry name" value="Calponin-homology domain, CH-domain"/>
    <property type="match status" value="1"/>
</dbReference>
<dbReference type="SMART" id="SM00054">
    <property type="entry name" value="EFh"/>
    <property type="match status" value="2"/>
</dbReference>
<dbReference type="PROSITE" id="PS50021">
    <property type="entry name" value="CH"/>
    <property type="match status" value="1"/>
</dbReference>
<reference evidence="10" key="2">
    <citation type="submission" date="2025-09" db="UniProtKB">
        <authorList>
            <consortium name="Ensembl"/>
        </authorList>
    </citation>
    <scope>IDENTIFICATION</scope>
</reference>
<dbReference type="InterPro" id="IPR014837">
    <property type="entry name" value="EF-hand_Ca_insen"/>
</dbReference>
<feature type="coiled-coil region" evidence="7">
    <location>
        <begin position="152"/>
        <end position="179"/>
    </location>
</feature>
<evidence type="ECO:0000313" key="10">
    <source>
        <dbReference type="Ensembl" id="ENSPSTP00000002726.1"/>
    </source>
</evidence>
<evidence type="ECO:0000256" key="5">
    <source>
        <dbReference type="ARBA" id="ARBA00022837"/>
    </source>
</evidence>
<feature type="coiled-coil region" evidence="7">
    <location>
        <begin position="482"/>
        <end position="509"/>
    </location>
</feature>
<dbReference type="SUPFAM" id="SSF46966">
    <property type="entry name" value="Spectrin repeat"/>
    <property type="match status" value="4"/>
</dbReference>
<dbReference type="PANTHER" id="PTHR11915">
    <property type="entry name" value="SPECTRIN/FILAMIN RELATED CYTOSKELETAL PROTEIN"/>
    <property type="match status" value="1"/>
</dbReference>
<dbReference type="FunFam" id="1.20.58.60:FF:000003">
    <property type="entry name" value="Actinin, alpha 1"/>
    <property type="match status" value="1"/>
</dbReference>
<dbReference type="Gene3D" id="1.20.58.60">
    <property type="match status" value="4"/>
</dbReference>
<dbReference type="GO" id="GO:0120025">
    <property type="term" value="C:plasma membrane bounded cell projection"/>
    <property type="evidence" value="ECO:0007669"/>
    <property type="project" value="UniProtKB-ARBA"/>
</dbReference>
<dbReference type="CDD" id="cd00051">
    <property type="entry name" value="EFh"/>
    <property type="match status" value="1"/>
</dbReference>
<dbReference type="InterPro" id="IPR002017">
    <property type="entry name" value="Spectrin_repeat"/>
</dbReference>
<dbReference type="CDD" id="cd21216">
    <property type="entry name" value="CH_ACTN_rpt2"/>
    <property type="match status" value="1"/>
</dbReference>
<evidence type="ECO:0000259" key="9">
    <source>
        <dbReference type="PROSITE" id="PS50222"/>
    </source>
</evidence>
<dbReference type="FunFam" id="1.10.238.10:FF:000004">
    <property type="entry name" value="Actinin alpha 1"/>
    <property type="match status" value="1"/>
</dbReference>
<dbReference type="Proteomes" id="UP000694428">
    <property type="component" value="Unplaced"/>
</dbReference>
<dbReference type="InterPro" id="IPR011992">
    <property type="entry name" value="EF-hand-dom_pair"/>
</dbReference>
<dbReference type="SMART" id="SM01184">
    <property type="entry name" value="efhand_Ca_insen"/>
    <property type="match status" value="1"/>
</dbReference>
<keyword evidence="6" id="KW-0009">Actin-binding</keyword>
<dbReference type="PROSITE" id="PS50222">
    <property type="entry name" value="EF_HAND_2"/>
    <property type="match status" value="2"/>
</dbReference>
<dbReference type="Pfam" id="PF13499">
    <property type="entry name" value="EF-hand_7"/>
    <property type="match status" value="1"/>
</dbReference>
<keyword evidence="11" id="KW-1185">Reference proteome</keyword>
<dbReference type="CDD" id="cd00176">
    <property type="entry name" value="SPEC"/>
    <property type="match status" value="2"/>
</dbReference>
<evidence type="ECO:0000256" key="7">
    <source>
        <dbReference type="SAM" id="Coils"/>
    </source>
</evidence>
<proteinExistence type="predicted"/>
<dbReference type="SMART" id="SM00150">
    <property type="entry name" value="SPEC"/>
    <property type="match status" value="1"/>
</dbReference>
<evidence type="ECO:0000256" key="1">
    <source>
        <dbReference type="ARBA" id="ARBA00004496"/>
    </source>
</evidence>
<keyword evidence="3" id="KW-0479">Metal-binding</keyword>
<dbReference type="Pfam" id="PF00435">
    <property type="entry name" value="Spectrin"/>
    <property type="match status" value="4"/>
</dbReference>
<comment type="subcellular location">
    <subcellularLocation>
        <location evidence="1">Cytoplasm</location>
    </subcellularLocation>
</comment>
<organism evidence="10 11">
    <name type="scientific">Pavo cristatus</name>
    <name type="common">Indian peafowl</name>
    <name type="synonym">Blue peafowl</name>
    <dbReference type="NCBI Taxonomy" id="9049"/>
    <lineage>
        <taxon>Eukaryota</taxon>
        <taxon>Metazoa</taxon>
        <taxon>Chordata</taxon>
        <taxon>Craniata</taxon>
        <taxon>Vertebrata</taxon>
        <taxon>Euteleostomi</taxon>
        <taxon>Archelosauria</taxon>
        <taxon>Archosauria</taxon>
        <taxon>Dinosauria</taxon>
        <taxon>Saurischia</taxon>
        <taxon>Theropoda</taxon>
        <taxon>Coelurosauria</taxon>
        <taxon>Aves</taxon>
        <taxon>Neognathae</taxon>
        <taxon>Galloanserae</taxon>
        <taxon>Galliformes</taxon>
        <taxon>Phasianidae</taxon>
        <taxon>Phasianinae</taxon>
        <taxon>Pavo</taxon>
    </lineage>
</organism>
<dbReference type="Pfam" id="PF00307">
    <property type="entry name" value="CH"/>
    <property type="match status" value="1"/>
</dbReference>
<reference evidence="10" key="1">
    <citation type="submission" date="2025-08" db="UniProtKB">
        <authorList>
            <consortium name="Ensembl"/>
        </authorList>
    </citation>
    <scope>IDENTIFICATION</scope>
</reference>
<feature type="domain" description="EF-hand" evidence="9">
    <location>
        <begin position="600"/>
        <end position="635"/>
    </location>
</feature>
<dbReference type="FunFam" id="1.20.58.60:FF:000002">
    <property type="entry name" value="Actinin, alpha 1"/>
    <property type="match status" value="1"/>
</dbReference>
<evidence type="ECO:0000313" key="11">
    <source>
        <dbReference type="Proteomes" id="UP000694428"/>
    </source>
</evidence>
<evidence type="ECO:0000256" key="6">
    <source>
        <dbReference type="ARBA" id="ARBA00023203"/>
    </source>
</evidence>
<name>A0A8C9EMB8_PAVCR</name>
<evidence type="ECO:0000256" key="3">
    <source>
        <dbReference type="ARBA" id="ARBA00022723"/>
    </source>
</evidence>
<dbReference type="InterPro" id="IPR001715">
    <property type="entry name" value="CH_dom"/>
</dbReference>
<dbReference type="GO" id="GO:0003779">
    <property type="term" value="F:actin binding"/>
    <property type="evidence" value="ECO:0007669"/>
    <property type="project" value="UniProtKB-KW"/>
</dbReference>